<accession>A0A225UTI5</accession>
<dbReference type="Proteomes" id="UP000198211">
    <property type="component" value="Unassembled WGS sequence"/>
</dbReference>
<keyword evidence="2" id="KW-1185">Reference proteome</keyword>
<sequence length="331" mass="37680">MNKIKQSKKIKPPRCDNIMASECEDDLNVVEDGDDADKFGDESLQDDIVDEDESNIEDECDGALLTGEEEDDGHNSIEAIAERHFADMFLESLGGTEKVLAGNVMDKDLDSLRDHSVNGWSEPVFPDVYEFLQKSHGPVREENIYPDLRKEHFGPTPEAMRCGDSPLPVALWQHIALCCNNYKHEQLEARAESYVKRRTKMAHRRPYDSIPMRLRGNIQMALMAVNPILLHELCVYFELLLAQAIQLNREKISNHCKQSDESAIGRGVFGNFMARDRFFENLRNFPLLEQPGSPRQTQQGLELISKGSFDKAMLSSRSSFNTTRVYIKDKP</sequence>
<evidence type="ECO:0000313" key="1">
    <source>
        <dbReference type="EMBL" id="OWY96297.1"/>
    </source>
</evidence>
<dbReference type="PANTHER" id="PTHR37069">
    <property type="entry name" value="DDE_TNP_1_7 DOMAIN-CONTAINING PROTEIN"/>
    <property type="match status" value="1"/>
</dbReference>
<evidence type="ECO:0000313" key="2">
    <source>
        <dbReference type="Proteomes" id="UP000198211"/>
    </source>
</evidence>
<dbReference type="AlphaFoldDB" id="A0A225UTI5"/>
<dbReference type="EMBL" id="NBNE01011826">
    <property type="protein sequence ID" value="OWY96297.1"/>
    <property type="molecule type" value="Genomic_DNA"/>
</dbReference>
<proteinExistence type="predicted"/>
<feature type="non-terminal residue" evidence="1">
    <location>
        <position position="331"/>
    </location>
</feature>
<reference evidence="2" key="1">
    <citation type="submission" date="2017-03" db="EMBL/GenBank/DDBJ databases">
        <title>Phytopthora megakarya and P. palmivora, two closely related causual agents of cacao black pod achieved similar genome size and gene model numbers by different mechanisms.</title>
        <authorList>
            <person name="Ali S."/>
            <person name="Shao J."/>
            <person name="Larry D.J."/>
            <person name="Kronmiller B."/>
            <person name="Shen D."/>
            <person name="Strem M.D."/>
            <person name="Melnick R.L."/>
            <person name="Guiltinan M.J."/>
            <person name="Tyler B.M."/>
            <person name="Meinhardt L.W."/>
            <person name="Bailey B.A."/>
        </authorList>
    </citation>
    <scope>NUCLEOTIDE SEQUENCE [LARGE SCALE GENOMIC DNA]</scope>
    <source>
        <strain evidence="2">zdho120</strain>
    </source>
</reference>
<organism evidence="1 2">
    <name type="scientific">Phytophthora megakarya</name>
    <dbReference type="NCBI Taxonomy" id="4795"/>
    <lineage>
        <taxon>Eukaryota</taxon>
        <taxon>Sar</taxon>
        <taxon>Stramenopiles</taxon>
        <taxon>Oomycota</taxon>
        <taxon>Peronosporomycetes</taxon>
        <taxon>Peronosporales</taxon>
        <taxon>Peronosporaceae</taxon>
        <taxon>Phytophthora</taxon>
    </lineage>
</organism>
<name>A0A225UTI5_9STRA</name>
<dbReference type="OrthoDB" id="124126at2759"/>
<comment type="caution">
    <text evidence="1">The sequence shown here is derived from an EMBL/GenBank/DDBJ whole genome shotgun (WGS) entry which is preliminary data.</text>
</comment>
<dbReference type="PANTHER" id="PTHR37069:SF2">
    <property type="entry name" value="PIGGYBAC TRANSPOSABLE ELEMENT-DERIVED PROTEIN DOMAIN-CONTAINING PROTEIN"/>
    <property type="match status" value="1"/>
</dbReference>
<protein>
    <submittedName>
        <fullName evidence="1">Uncharacterized protein</fullName>
    </submittedName>
</protein>
<gene>
    <name evidence="1" type="ORF">PHMEG_00033466</name>
</gene>